<dbReference type="PANTHER" id="PTHR18895:SF74">
    <property type="entry name" value="MTRF1L RELEASE FACTOR GLUTAMINE METHYLTRANSFERASE"/>
    <property type="match status" value="1"/>
</dbReference>
<gene>
    <name evidence="5 8" type="primary">prmC</name>
    <name evidence="8" type="ORF">ACFQ4P_09445</name>
</gene>
<evidence type="ECO:0000259" key="6">
    <source>
        <dbReference type="Pfam" id="PF05175"/>
    </source>
</evidence>
<dbReference type="GO" id="GO:0032259">
    <property type="term" value="P:methylation"/>
    <property type="evidence" value="ECO:0007669"/>
    <property type="project" value="UniProtKB-KW"/>
</dbReference>
<evidence type="ECO:0000256" key="1">
    <source>
        <dbReference type="ARBA" id="ARBA00022603"/>
    </source>
</evidence>
<evidence type="ECO:0000313" key="8">
    <source>
        <dbReference type="EMBL" id="MFD1430469.1"/>
    </source>
</evidence>
<dbReference type="Pfam" id="PF17827">
    <property type="entry name" value="PrmC_N"/>
    <property type="match status" value="1"/>
</dbReference>
<keyword evidence="2 5" id="KW-0808">Transferase</keyword>
<dbReference type="RefSeq" id="WP_203627407.1">
    <property type="nucleotide sequence ID" value="NZ_BOLQ01000013.1"/>
</dbReference>
<dbReference type="InterPro" id="IPR029063">
    <property type="entry name" value="SAM-dependent_MTases_sf"/>
</dbReference>
<dbReference type="Gene3D" id="3.40.50.150">
    <property type="entry name" value="Vaccinia Virus protein VP39"/>
    <property type="match status" value="1"/>
</dbReference>
<keyword evidence="1 5" id="KW-0489">Methyltransferase</keyword>
<dbReference type="InterPro" id="IPR050320">
    <property type="entry name" value="N5-glutamine_MTase"/>
</dbReference>
<sequence length="276" mass="29825">MTETYDQALRWAAGELAGRNDADGARYVLEIRGGFSPSGLQLHRGDAMPPALWAQFQEDVARLQNNEPPQYIVGVAPFYGDLFNVTPAVLIPRFETEELVAWAAEDEANATSGLDVGTGSGVIGLTLAQLLPNCRMTLSDVSAAALAVAQRNATRLKRQATFVQSDLFAALGDQRFDFVIANLPYIARSETPVMDASTLKFEPGLALFAEEEGLALFRAFTEQVGAHLTPGGCVYLEFGYHQQPALAALFAAAVPEATATFRQDMAGHPRMVRLAF</sequence>
<protein>
    <recommendedName>
        <fullName evidence="5">Release factor glutamine methyltransferase</fullName>
        <shortName evidence="5">RF MTase</shortName>
        <ecNumber evidence="5">2.1.1.297</ecNumber>
    </recommendedName>
    <alternativeName>
        <fullName evidence="5">N5-glutamine methyltransferase PrmC</fullName>
    </alternativeName>
    <alternativeName>
        <fullName evidence="5">Protein-(glutamine-N5) MTase PrmC</fullName>
    </alternativeName>
    <alternativeName>
        <fullName evidence="5">Protein-glutamine N-methyltransferase PrmC</fullName>
    </alternativeName>
</protein>
<feature type="binding site" evidence="5">
    <location>
        <position position="182"/>
    </location>
    <ligand>
        <name>S-adenosyl-L-methionine</name>
        <dbReference type="ChEBI" id="CHEBI:59789"/>
    </ligand>
</feature>
<dbReference type="CDD" id="cd02440">
    <property type="entry name" value="AdoMet_MTases"/>
    <property type="match status" value="1"/>
</dbReference>
<dbReference type="HAMAP" id="MF_02126">
    <property type="entry name" value="RF_methyltr_PrmC"/>
    <property type="match status" value="1"/>
</dbReference>
<reference evidence="9" key="1">
    <citation type="journal article" date="2019" name="Int. J. Syst. Evol. Microbiol.">
        <title>The Global Catalogue of Microorganisms (GCM) 10K type strain sequencing project: providing services to taxonomists for standard genome sequencing and annotation.</title>
        <authorList>
            <consortium name="The Broad Institute Genomics Platform"/>
            <consortium name="The Broad Institute Genome Sequencing Center for Infectious Disease"/>
            <person name="Wu L."/>
            <person name="Ma J."/>
        </authorList>
    </citation>
    <scope>NUCLEOTIDE SEQUENCE [LARGE SCALE GENOMIC DNA]</scope>
    <source>
        <strain evidence="9">CCM 8980</strain>
    </source>
</reference>
<organism evidence="8 9">
    <name type="scientific">Lacticaseibacillus mingshuiensis</name>
    <dbReference type="NCBI Taxonomy" id="2799574"/>
    <lineage>
        <taxon>Bacteria</taxon>
        <taxon>Bacillati</taxon>
        <taxon>Bacillota</taxon>
        <taxon>Bacilli</taxon>
        <taxon>Lactobacillales</taxon>
        <taxon>Lactobacillaceae</taxon>
        <taxon>Lacticaseibacillus</taxon>
    </lineage>
</organism>
<comment type="caution">
    <text evidence="5">Lacks conserved residue(s) required for the propagation of feature annotation.</text>
</comment>
<dbReference type="InterPro" id="IPR004556">
    <property type="entry name" value="HemK-like"/>
</dbReference>
<dbReference type="Gene3D" id="1.10.8.10">
    <property type="entry name" value="DNA helicase RuvA subunit, C-terminal domain"/>
    <property type="match status" value="1"/>
</dbReference>
<dbReference type="PANTHER" id="PTHR18895">
    <property type="entry name" value="HEMK METHYLTRANSFERASE"/>
    <property type="match status" value="1"/>
</dbReference>
<evidence type="ECO:0000256" key="5">
    <source>
        <dbReference type="HAMAP-Rule" id="MF_02126"/>
    </source>
</evidence>
<evidence type="ECO:0000313" key="9">
    <source>
        <dbReference type="Proteomes" id="UP001597196"/>
    </source>
</evidence>
<keyword evidence="9" id="KW-1185">Reference proteome</keyword>
<feature type="domain" description="Methyltransferase small" evidence="6">
    <location>
        <begin position="109"/>
        <end position="191"/>
    </location>
</feature>
<comment type="caution">
    <text evidence="8">The sequence shown here is derived from an EMBL/GenBank/DDBJ whole genome shotgun (WGS) entry which is preliminary data.</text>
</comment>
<feature type="domain" description="Release factor glutamine methyltransferase N-terminal" evidence="7">
    <location>
        <begin position="7"/>
        <end position="74"/>
    </location>
</feature>
<keyword evidence="3 5" id="KW-0949">S-adenosyl-L-methionine</keyword>
<evidence type="ECO:0000256" key="2">
    <source>
        <dbReference type="ARBA" id="ARBA00022679"/>
    </source>
</evidence>
<evidence type="ECO:0000256" key="3">
    <source>
        <dbReference type="ARBA" id="ARBA00022691"/>
    </source>
</evidence>
<dbReference type="EC" id="2.1.1.297" evidence="5"/>
<feature type="binding site" evidence="5">
    <location>
        <position position="140"/>
    </location>
    <ligand>
        <name>S-adenosyl-L-methionine</name>
        <dbReference type="ChEBI" id="CHEBI:59789"/>
    </ligand>
</feature>
<proteinExistence type="inferred from homology"/>
<feature type="binding site" evidence="5">
    <location>
        <begin position="117"/>
        <end position="121"/>
    </location>
    <ligand>
        <name>S-adenosyl-L-methionine</name>
        <dbReference type="ChEBI" id="CHEBI:59789"/>
    </ligand>
</feature>
<dbReference type="InterPro" id="IPR007848">
    <property type="entry name" value="Small_mtfrase_dom"/>
</dbReference>
<dbReference type="NCBIfam" id="TIGR00536">
    <property type="entry name" value="hemK_fam"/>
    <property type="match status" value="1"/>
</dbReference>
<dbReference type="InterPro" id="IPR040758">
    <property type="entry name" value="PrmC_N"/>
</dbReference>
<evidence type="ECO:0000259" key="7">
    <source>
        <dbReference type="Pfam" id="PF17827"/>
    </source>
</evidence>
<dbReference type="Proteomes" id="UP001597196">
    <property type="component" value="Unassembled WGS sequence"/>
</dbReference>
<dbReference type="EMBL" id="JBHTOC010000013">
    <property type="protein sequence ID" value="MFD1430469.1"/>
    <property type="molecule type" value="Genomic_DNA"/>
</dbReference>
<dbReference type="Pfam" id="PF05175">
    <property type="entry name" value="MTS"/>
    <property type="match status" value="1"/>
</dbReference>
<dbReference type="NCBIfam" id="TIGR03534">
    <property type="entry name" value="RF_mod_PrmC"/>
    <property type="match status" value="1"/>
</dbReference>
<comment type="catalytic activity">
    <reaction evidence="4 5">
        <text>L-glutaminyl-[peptide chain release factor] + S-adenosyl-L-methionine = N(5)-methyl-L-glutaminyl-[peptide chain release factor] + S-adenosyl-L-homocysteine + H(+)</text>
        <dbReference type="Rhea" id="RHEA:42896"/>
        <dbReference type="Rhea" id="RHEA-COMP:10271"/>
        <dbReference type="Rhea" id="RHEA-COMP:10272"/>
        <dbReference type="ChEBI" id="CHEBI:15378"/>
        <dbReference type="ChEBI" id="CHEBI:30011"/>
        <dbReference type="ChEBI" id="CHEBI:57856"/>
        <dbReference type="ChEBI" id="CHEBI:59789"/>
        <dbReference type="ChEBI" id="CHEBI:61891"/>
        <dbReference type="EC" id="2.1.1.297"/>
    </reaction>
</comment>
<accession>A0ABW4CI38</accession>
<name>A0ABW4CI38_9LACO</name>
<evidence type="ECO:0000256" key="4">
    <source>
        <dbReference type="ARBA" id="ARBA00048391"/>
    </source>
</evidence>
<comment type="function">
    <text evidence="5">Methylates the class 1 translation termination release factors RF1/PrfA and RF2/PrfB on the glutamine residue of the universally conserved GGQ motif.</text>
</comment>
<dbReference type="GO" id="GO:0102559">
    <property type="term" value="F:peptide chain release factor N(5)-glutamine methyltransferase activity"/>
    <property type="evidence" value="ECO:0007669"/>
    <property type="project" value="UniProtKB-EC"/>
</dbReference>
<dbReference type="InterPro" id="IPR019874">
    <property type="entry name" value="RF_methyltr_PrmC"/>
</dbReference>
<dbReference type="SUPFAM" id="SSF53335">
    <property type="entry name" value="S-adenosyl-L-methionine-dependent methyltransferases"/>
    <property type="match status" value="1"/>
</dbReference>
<comment type="similarity">
    <text evidence="5">Belongs to the protein N5-glutamine methyltransferase family. PrmC subfamily.</text>
</comment>